<evidence type="ECO:0000259" key="2">
    <source>
        <dbReference type="PROSITE" id="PS51740"/>
    </source>
</evidence>
<dbReference type="GO" id="GO:0003677">
    <property type="term" value="F:DNA binding"/>
    <property type="evidence" value="ECO:0007669"/>
    <property type="project" value="UniProtKB-UniRule"/>
</dbReference>
<protein>
    <submittedName>
        <fullName evidence="3">Type II toxin-antitoxin system PrlF family antitoxin</fullName>
    </submittedName>
</protein>
<name>A0AAU7XG29_9HYPH</name>
<dbReference type="SMART" id="SM00966">
    <property type="entry name" value="SpoVT_AbrB"/>
    <property type="match status" value="1"/>
</dbReference>
<keyword evidence="1" id="KW-0238">DNA-binding</keyword>
<dbReference type="EMBL" id="CP158568">
    <property type="protein sequence ID" value="XBY46737.1"/>
    <property type="molecule type" value="Genomic_DNA"/>
</dbReference>
<dbReference type="Pfam" id="PF04014">
    <property type="entry name" value="MazE_antitoxin"/>
    <property type="match status" value="1"/>
</dbReference>
<organism evidence="3">
    <name type="scientific">Methyloraptor flagellatus</name>
    <dbReference type="NCBI Taxonomy" id="3162530"/>
    <lineage>
        <taxon>Bacteria</taxon>
        <taxon>Pseudomonadati</taxon>
        <taxon>Pseudomonadota</taxon>
        <taxon>Alphaproteobacteria</taxon>
        <taxon>Hyphomicrobiales</taxon>
        <taxon>Ancalomicrobiaceae</taxon>
        <taxon>Methyloraptor</taxon>
    </lineage>
</organism>
<dbReference type="PROSITE" id="PS51740">
    <property type="entry name" value="SPOVT_ABRB"/>
    <property type="match status" value="1"/>
</dbReference>
<dbReference type="KEGG" id="mflg:ABS361_11270"/>
<dbReference type="Gene3D" id="2.10.260.10">
    <property type="match status" value="1"/>
</dbReference>
<dbReference type="InterPro" id="IPR037914">
    <property type="entry name" value="SpoVT-AbrB_sf"/>
</dbReference>
<reference evidence="3" key="1">
    <citation type="submission" date="2024-06" db="EMBL/GenBank/DDBJ databases">
        <title>Methylostella associata gen. nov., sp. nov., a novel Ancalomicrobiaceae-affiliated facultatively methylotrophic bacteria that feed on methanotrophs of the genus Methylococcus.</title>
        <authorList>
            <person name="Saltykova V."/>
            <person name="Danilova O.V."/>
            <person name="Oshkin I.Y."/>
            <person name="Belova S.E."/>
            <person name="Pimenov N.V."/>
            <person name="Dedysh S.N."/>
        </authorList>
    </citation>
    <scope>NUCLEOTIDE SEQUENCE</scope>
    <source>
        <strain evidence="3">S20</strain>
    </source>
</reference>
<feature type="domain" description="SpoVT-AbrB" evidence="2">
    <location>
        <begin position="1"/>
        <end position="46"/>
    </location>
</feature>
<dbReference type="InterPro" id="IPR007159">
    <property type="entry name" value="SpoVT-AbrB_dom"/>
</dbReference>
<accession>A0AAU7XG29</accession>
<proteinExistence type="predicted"/>
<sequence>MMSTVTSKGQVTIPKRVRERLGLHPGDKVSFELDAEGYVRLVNAEAPLPPARSRFAKVRGTLKTGMSTDEIMKLLRPED</sequence>
<evidence type="ECO:0000313" key="3">
    <source>
        <dbReference type="EMBL" id="XBY46737.1"/>
    </source>
</evidence>
<dbReference type="SUPFAM" id="SSF89447">
    <property type="entry name" value="AbrB/MazE/MraZ-like"/>
    <property type="match status" value="1"/>
</dbReference>
<dbReference type="AlphaFoldDB" id="A0AAU7XG29"/>
<dbReference type="NCBIfam" id="TIGR01439">
    <property type="entry name" value="lp_hng_hel_AbrB"/>
    <property type="match status" value="1"/>
</dbReference>
<evidence type="ECO:0000256" key="1">
    <source>
        <dbReference type="PROSITE-ProRule" id="PRU01076"/>
    </source>
</evidence>
<gene>
    <name evidence="3" type="ORF">ABS361_11270</name>
</gene>